<dbReference type="InterPro" id="IPR002477">
    <property type="entry name" value="Peptidoglycan-bd-like"/>
</dbReference>
<organism evidence="3 4">
    <name type="scientific">Pelagovum pacificum</name>
    <dbReference type="NCBI Taxonomy" id="2588711"/>
    <lineage>
        <taxon>Bacteria</taxon>
        <taxon>Pseudomonadati</taxon>
        <taxon>Pseudomonadota</taxon>
        <taxon>Alphaproteobacteria</taxon>
        <taxon>Rhodobacterales</taxon>
        <taxon>Paracoccaceae</taxon>
        <taxon>Pelagovum</taxon>
    </lineage>
</organism>
<dbReference type="SUPFAM" id="SSF47090">
    <property type="entry name" value="PGBD-like"/>
    <property type="match status" value="1"/>
</dbReference>
<dbReference type="Pfam" id="PF01471">
    <property type="entry name" value="PG_binding_1"/>
    <property type="match status" value="1"/>
</dbReference>
<name>A0A5C5GEM4_9RHOB</name>
<reference evidence="3 4" key="1">
    <citation type="submission" date="2019-06" db="EMBL/GenBank/DDBJ databases">
        <title>Genome of new Rhodobacteraceae sp. SM1903.</title>
        <authorList>
            <person name="Ren X."/>
        </authorList>
    </citation>
    <scope>NUCLEOTIDE SEQUENCE [LARGE SCALE GENOMIC DNA]</scope>
    <source>
        <strain evidence="3 4">SM1903</strain>
    </source>
</reference>
<keyword evidence="1" id="KW-0732">Signal</keyword>
<dbReference type="Proteomes" id="UP000314011">
    <property type="component" value="Unassembled WGS sequence"/>
</dbReference>
<keyword evidence="4" id="KW-1185">Reference proteome</keyword>
<gene>
    <name evidence="3" type="ORF">FHY64_04245</name>
</gene>
<evidence type="ECO:0000313" key="4">
    <source>
        <dbReference type="Proteomes" id="UP000314011"/>
    </source>
</evidence>
<evidence type="ECO:0000259" key="2">
    <source>
        <dbReference type="Pfam" id="PF01471"/>
    </source>
</evidence>
<feature type="domain" description="Peptidoglycan binding-like" evidence="2">
    <location>
        <begin position="31"/>
        <end position="64"/>
    </location>
</feature>
<sequence length="111" mass="12170">MRRYLIVVTLLAWAAPAAAQELRTEFYALSRQDRQALQEQLVTRGLYASTVDGLWGPGTAAAVDQARATLAYPGFAENAREAGIVNEIEIIRIYLESALMEASSASLRPRS</sequence>
<feature type="signal peptide" evidence="1">
    <location>
        <begin position="1"/>
        <end position="19"/>
    </location>
</feature>
<protein>
    <submittedName>
        <fullName evidence="3">Peptidoglycan-binding protein</fullName>
    </submittedName>
</protein>
<evidence type="ECO:0000313" key="3">
    <source>
        <dbReference type="EMBL" id="TNY32507.1"/>
    </source>
</evidence>
<dbReference type="InterPro" id="IPR036365">
    <property type="entry name" value="PGBD-like_sf"/>
</dbReference>
<dbReference type="AlphaFoldDB" id="A0A5C5GEM4"/>
<feature type="chain" id="PRO_5023093910" evidence="1">
    <location>
        <begin position="20"/>
        <end position="111"/>
    </location>
</feature>
<dbReference type="OrthoDB" id="7932821at2"/>
<proteinExistence type="predicted"/>
<comment type="caution">
    <text evidence="3">The sequence shown here is derived from an EMBL/GenBank/DDBJ whole genome shotgun (WGS) entry which is preliminary data.</text>
</comment>
<dbReference type="EMBL" id="VFFF01000001">
    <property type="protein sequence ID" value="TNY32507.1"/>
    <property type="molecule type" value="Genomic_DNA"/>
</dbReference>
<dbReference type="RefSeq" id="WP_140193185.1">
    <property type="nucleotide sequence ID" value="NZ_CP065915.1"/>
</dbReference>
<evidence type="ECO:0000256" key="1">
    <source>
        <dbReference type="SAM" id="SignalP"/>
    </source>
</evidence>
<accession>A0A5C5GEM4</accession>